<comment type="caution">
    <text evidence="4">The sequence shown here is derived from an EMBL/GenBank/DDBJ whole genome shotgun (WGS) entry which is preliminary data.</text>
</comment>
<evidence type="ECO:0000259" key="3">
    <source>
        <dbReference type="Pfam" id="PF13628"/>
    </source>
</evidence>
<name>A0A7W8D4J8_9GAMM</name>
<evidence type="ECO:0000256" key="2">
    <source>
        <dbReference type="SAM" id="SignalP"/>
    </source>
</evidence>
<dbReference type="RefSeq" id="WP_183960323.1">
    <property type="nucleotide sequence ID" value="NZ_JACHHP010000002.1"/>
</dbReference>
<protein>
    <submittedName>
        <fullName evidence="4">Putative membrane protein</fullName>
    </submittedName>
</protein>
<dbReference type="PANTHER" id="PTHR38593">
    <property type="entry name" value="BLR2558 PROTEIN"/>
    <property type="match status" value="1"/>
</dbReference>
<keyword evidence="2" id="KW-0732">Signal</keyword>
<dbReference type="PANTHER" id="PTHR38593:SF1">
    <property type="entry name" value="BLR2558 PROTEIN"/>
    <property type="match status" value="1"/>
</dbReference>
<dbReference type="EMBL" id="JACHHP010000002">
    <property type="protein sequence ID" value="MBB5207794.1"/>
    <property type="molecule type" value="Genomic_DNA"/>
</dbReference>
<organism evidence="4 5">
    <name type="scientific">Chiayiivirga flava</name>
    <dbReference type="NCBI Taxonomy" id="659595"/>
    <lineage>
        <taxon>Bacteria</taxon>
        <taxon>Pseudomonadati</taxon>
        <taxon>Pseudomonadota</taxon>
        <taxon>Gammaproteobacteria</taxon>
        <taxon>Lysobacterales</taxon>
        <taxon>Lysobacteraceae</taxon>
        <taxon>Chiayiivirga</taxon>
    </lineage>
</organism>
<dbReference type="AlphaFoldDB" id="A0A7W8D4J8"/>
<accession>A0A7W8D4J8</accession>
<dbReference type="Pfam" id="PF13628">
    <property type="entry name" value="DUF4142"/>
    <property type="match status" value="1"/>
</dbReference>
<evidence type="ECO:0000256" key="1">
    <source>
        <dbReference type="SAM" id="MobiDB-lite"/>
    </source>
</evidence>
<evidence type="ECO:0000313" key="5">
    <source>
        <dbReference type="Proteomes" id="UP000521199"/>
    </source>
</evidence>
<feature type="region of interest" description="Disordered" evidence="1">
    <location>
        <begin position="33"/>
        <end position="70"/>
    </location>
</feature>
<keyword evidence="5" id="KW-1185">Reference proteome</keyword>
<feature type="domain" description="DUF4142" evidence="3">
    <location>
        <begin position="72"/>
        <end position="213"/>
    </location>
</feature>
<dbReference type="InterPro" id="IPR025419">
    <property type="entry name" value="DUF4142"/>
</dbReference>
<dbReference type="Proteomes" id="UP000521199">
    <property type="component" value="Unassembled WGS sequence"/>
</dbReference>
<feature type="signal peptide" evidence="2">
    <location>
        <begin position="1"/>
        <end position="25"/>
    </location>
</feature>
<feature type="chain" id="PRO_5031338701" evidence="2">
    <location>
        <begin position="26"/>
        <end position="221"/>
    </location>
</feature>
<reference evidence="4 5" key="1">
    <citation type="submission" date="2020-08" db="EMBL/GenBank/DDBJ databases">
        <title>Genomic Encyclopedia of Type Strains, Phase IV (KMG-IV): sequencing the most valuable type-strain genomes for metagenomic binning, comparative biology and taxonomic classification.</title>
        <authorList>
            <person name="Goeker M."/>
        </authorList>
    </citation>
    <scope>NUCLEOTIDE SEQUENCE [LARGE SCALE GENOMIC DNA]</scope>
    <source>
        <strain evidence="4 5">DSM 24163</strain>
    </source>
</reference>
<dbReference type="Gene3D" id="1.20.1260.10">
    <property type="match status" value="1"/>
</dbReference>
<sequence length="221" mass="23618">MSQSVRRLQLAIAIALATCSLAAVADDAIRLDTGRGSDSPYVRNDSDSVAIREGSPQSGTKGGNEQAPGIASDGEALAMLEAINDHEIETAALAQRKGVSAPLQAFARDVEREHRANQFKTRRVGEQGGINPFESDDVKVVRQRAAAERQMLDGLSGTEFEVAFVDAMVQLNADAVTVVDQSLLPASKNSGVQEHLRVARERFADNLDRANALVPQAQAAR</sequence>
<dbReference type="InterPro" id="IPR012347">
    <property type="entry name" value="Ferritin-like"/>
</dbReference>
<proteinExistence type="predicted"/>
<gene>
    <name evidence="4" type="ORF">HNQ52_001323</name>
</gene>
<evidence type="ECO:0000313" key="4">
    <source>
        <dbReference type="EMBL" id="MBB5207794.1"/>
    </source>
</evidence>